<dbReference type="EMBL" id="CAKMRJ010005634">
    <property type="protein sequence ID" value="CAH1450108.1"/>
    <property type="molecule type" value="Genomic_DNA"/>
</dbReference>
<evidence type="ECO:0000313" key="3">
    <source>
        <dbReference type="Proteomes" id="UP001157418"/>
    </source>
</evidence>
<gene>
    <name evidence="2" type="ORF">LVIROSA_LOCUS35547</name>
</gene>
<dbReference type="AlphaFoldDB" id="A0AAU9PJC0"/>
<protein>
    <submittedName>
        <fullName evidence="2">Uncharacterized protein</fullName>
    </submittedName>
</protein>
<reference evidence="2 3" key="1">
    <citation type="submission" date="2022-01" db="EMBL/GenBank/DDBJ databases">
        <authorList>
            <person name="Xiong W."/>
            <person name="Schranz E."/>
        </authorList>
    </citation>
    <scope>NUCLEOTIDE SEQUENCE [LARGE SCALE GENOMIC DNA]</scope>
</reference>
<evidence type="ECO:0000313" key="2">
    <source>
        <dbReference type="EMBL" id="CAH1450108.1"/>
    </source>
</evidence>
<feature type="compositionally biased region" description="Acidic residues" evidence="1">
    <location>
        <begin position="263"/>
        <end position="279"/>
    </location>
</feature>
<feature type="region of interest" description="Disordered" evidence="1">
    <location>
        <begin position="616"/>
        <end position="641"/>
    </location>
</feature>
<dbReference type="Proteomes" id="UP001157418">
    <property type="component" value="Unassembled WGS sequence"/>
</dbReference>
<comment type="caution">
    <text evidence="2">The sequence shown here is derived from an EMBL/GenBank/DDBJ whole genome shotgun (WGS) entry which is preliminary data.</text>
</comment>
<evidence type="ECO:0000256" key="1">
    <source>
        <dbReference type="SAM" id="MobiDB-lite"/>
    </source>
</evidence>
<dbReference type="PANTHER" id="PTHR35707:SF1">
    <property type="entry name" value="SPC7 KINETOCHORE PROTEIN DOMAIN-CONTAINING PROTEIN"/>
    <property type="match status" value="1"/>
</dbReference>
<accession>A0AAU9PJC0</accession>
<feature type="region of interest" description="Disordered" evidence="1">
    <location>
        <begin position="221"/>
        <end position="307"/>
    </location>
</feature>
<sequence length="1265" mass="140975">MATFAISVTGSAWSKFLSPYRLETSNRSVSFNAGIWKVARVLCKGEGNKGFNTDICKWQCMEKEKGLPKIDGGVRKNDWKLLEGRKEMKTGGKMVILAGSSFPVNSADGPLCGRRLASTGHGGGLVVIGSVCNQNRMNTRGWAEEGNIFGCCWFPQRFQGVNPSPQSQNFPEITSTPLRDLDSAMASLVPVDDNSNTKSEEGTMAFHKKRARRVSFAENTSVHIFDRDEDSGTPLEPKPPSSPSDELGSGELNHERGQLFWNVDEDDNDNNNEDDDMDEPGSRSPFLRFIGSPSSGGSTVGSANSNDEDNFFGPVSANFIRRDLLDSSASDANHDQTMDSTAFSMHFRSIARSDSEVELKTSTGVHLSFDEKTPTHDSVPNNTGNSMLMTLAKKPDYRPSLSTSKLSTASESNDMSIVGEYHYKYDYGELSPTLDALMADPSDVSILKSPRNVEATMENGANLMDLSCNEDNDLQGISGHELVNVDAFQIKSNLGFSTIGQGNPSPKTTVYINDVIGKEHKSPFVDGVIPSKSPMYVTPSHNRSSVFVRTEDQEHVLSIQSMQKSISKLKMLKASPFSAALSAKLEDSIIKSVTRPSKMTPLNTLLEKNDKSPLLNSIKDSGHLSSDVQKKRARESSTNMDDIRFETPNNIVPVTRLQKIVEMASPLLIPHESTHSKNTIVLPQSLDFSSQKRLKVVNTTEFRSSPLRIEKSGSLISSSQDEMVDIREVSLHEVCCDSKTKDNPTILLKNEEHEKFEDKFMGSDIVLEEMKGTSPVFDEGTDKQSCKKNLHDQFCESPSNKQPCNNNSLQDEDMMVEITATTHTSPKAHVDPEISNENEISTIVHKLNHPNEINTMVSNEMKKLLSQSVDKFNLHAIDRLSDIVDQLLMSKTYQLLSDEIQSQKSVDISKKLQHKRASEIKLLLCKFVHEKAKLQLMQVKRERLLKKVKSLASGISESEELRSNFPPKNLTSESMSVNMKDIQESQIESDKVSSTRLELNNIDQKIENLTKSFHKSCKMKEELSSLDTITFVNNHLRKQACCQIIRKDMQLWVVDNLKNRNGCHSVDLNYLDLMTQRLTINAGRVPSVSISYELNDVNISKIFKDMEACTAFRFVFSGGATHKHVDGTNLAKETQVTGACFGNLLDVMEEIQHSRIELKNLISTRFRTPLADQLDLELCFFDPKHRRKATVTLNTSCLKRGIYPSDIIPYQIQSKSSPTPTPTLADEITATLQNLKTGFLRIQRVCSCIFNKWEIICDDGIGENV</sequence>
<organism evidence="2 3">
    <name type="scientific">Lactuca virosa</name>
    <dbReference type="NCBI Taxonomy" id="75947"/>
    <lineage>
        <taxon>Eukaryota</taxon>
        <taxon>Viridiplantae</taxon>
        <taxon>Streptophyta</taxon>
        <taxon>Embryophyta</taxon>
        <taxon>Tracheophyta</taxon>
        <taxon>Spermatophyta</taxon>
        <taxon>Magnoliopsida</taxon>
        <taxon>eudicotyledons</taxon>
        <taxon>Gunneridae</taxon>
        <taxon>Pentapetalae</taxon>
        <taxon>asterids</taxon>
        <taxon>campanulids</taxon>
        <taxon>Asterales</taxon>
        <taxon>Asteraceae</taxon>
        <taxon>Cichorioideae</taxon>
        <taxon>Cichorieae</taxon>
        <taxon>Lactucinae</taxon>
        <taxon>Lactuca</taxon>
    </lineage>
</organism>
<feature type="compositionally biased region" description="Low complexity" evidence="1">
    <location>
        <begin position="291"/>
        <end position="302"/>
    </location>
</feature>
<feature type="compositionally biased region" description="Polar residues" evidence="1">
    <location>
        <begin position="616"/>
        <end position="627"/>
    </location>
</feature>
<proteinExistence type="predicted"/>
<keyword evidence="3" id="KW-1185">Reference proteome</keyword>
<name>A0AAU9PJC0_9ASTR</name>
<dbReference type="PANTHER" id="PTHR35707">
    <property type="entry name" value="OS06G0608100 PROTEIN"/>
    <property type="match status" value="1"/>
</dbReference>